<dbReference type="Proteomes" id="UP000054560">
    <property type="component" value="Unassembled WGS sequence"/>
</dbReference>
<protein>
    <submittedName>
        <fullName evidence="2">Uncharacterized protein</fullName>
    </submittedName>
</protein>
<organism evidence="2 3">
    <name type="scientific">Sphaeroforma arctica JP610</name>
    <dbReference type="NCBI Taxonomy" id="667725"/>
    <lineage>
        <taxon>Eukaryota</taxon>
        <taxon>Ichthyosporea</taxon>
        <taxon>Ichthyophonida</taxon>
        <taxon>Sphaeroforma</taxon>
    </lineage>
</organism>
<dbReference type="RefSeq" id="XP_014157142.1">
    <property type="nucleotide sequence ID" value="XM_014301667.1"/>
</dbReference>
<feature type="signal peptide" evidence="1">
    <location>
        <begin position="1"/>
        <end position="22"/>
    </location>
</feature>
<name>A0A0L0G2E1_9EUKA</name>
<proteinExistence type="predicted"/>
<keyword evidence="1" id="KW-0732">Signal</keyword>
<dbReference type="EMBL" id="KQ241851">
    <property type="protein sequence ID" value="KNC83240.1"/>
    <property type="molecule type" value="Genomic_DNA"/>
</dbReference>
<dbReference type="GeneID" id="25905001"/>
<feature type="chain" id="PRO_5005539051" evidence="1">
    <location>
        <begin position="23"/>
        <end position="90"/>
    </location>
</feature>
<evidence type="ECO:0000313" key="2">
    <source>
        <dbReference type="EMBL" id="KNC83240.1"/>
    </source>
</evidence>
<evidence type="ECO:0000313" key="3">
    <source>
        <dbReference type="Proteomes" id="UP000054560"/>
    </source>
</evidence>
<dbReference type="AlphaFoldDB" id="A0A0L0G2E1"/>
<sequence length="90" mass="10220">MLPREKLLWVGSLLLGFGAAAGETAVDSFFANGIFVLPREKLLWPEEGLILEYYAEELPLEDLSRLEADYNGEMVFRVAEDRRGDNQTQK</sequence>
<reference evidence="2 3" key="1">
    <citation type="submission" date="2011-02" db="EMBL/GenBank/DDBJ databases">
        <title>The Genome Sequence of Sphaeroforma arctica JP610.</title>
        <authorList>
            <consortium name="The Broad Institute Genome Sequencing Platform"/>
            <person name="Russ C."/>
            <person name="Cuomo C."/>
            <person name="Young S.K."/>
            <person name="Zeng Q."/>
            <person name="Gargeya S."/>
            <person name="Alvarado L."/>
            <person name="Berlin A."/>
            <person name="Chapman S.B."/>
            <person name="Chen Z."/>
            <person name="Freedman E."/>
            <person name="Gellesch M."/>
            <person name="Goldberg J."/>
            <person name="Griggs A."/>
            <person name="Gujja S."/>
            <person name="Heilman E."/>
            <person name="Heiman D."/>
            <person name="Howarth C."/>
            <person name="Mehta T."/>
            <person name="Neiman D."/>
            <person name="Pearson M."/>
            <person name="Roberts A."/>
            <person name="Saif S."/>
            <person name="Shea T."/>
            <person name="Shenoy N."/>
            <person name="Sisk P."/>
            <person name="Stolte C."/>
            <person name="Sykes S."/>
            <person name="White J."/>
            <person name="Yandava C."/>
            <person name="Burger G."/>
            <person name="Gray M.W."/>
            <person name="Holland P.W.H."/>
            <person name="King N."/>
            <person name="Lang F.B.F."/>
            <person name="Roger A.J."/>
            <person name="Ruiz-Trillo I."/>
            <person name="Haas B."/>
            <person name="Nusbaum C."/>
            <person name="Birren B."/>
        </authorList>
    </citation>
    <scope>NUCLEOTIDE SEQUENCE [LARGE SCALE GENOMIC DNA]</scope>
    <source>
        <strain evidence="2 3">JP610</strain>
    </source>
</reference>
<gene>
    <name evidence="2" type="ORF">SARC_04497</name>
</gene>
<keyword evidence="3" id="KW-1185">Reference proteome</keyword>
<evidence type="ECO:0000256" key="1">
    <source>
        <dbReference type="SAM" id="SignalP"/>
    </source>
</evidence>
<accession>A0A0L0G2E1</accession>